<dbReference type="InterPro" id="IPR023088">
    <property type="entry name" value="PDEase"/>
</dbReference>
<dbReference type="PRINTS" id="PR00387">
    <property type="entry name" value="PDIESTERASE1"/>
</dbReference>
<dbReference type="EMBL" id="CAJPIZ010000535">
    <property type="protein sequence ID" value="CAG2101683.1"/>
    <property type="molecule type" value="Genomic_DNA"/>
</dbReference>
<dbReference type="Pfam" id="PF00233">
    <property type="entry name" value="PDEase_I"/>
    <property type="match status" value="1"/>
</dbReference>
<evidence type="ECO:0000256" key="3">
    <source>
        <dbReference type="PIRSR" id="PIRSR623088-1"/>
    </source>
</evidence>
<feature type="binding site" evidence="5">
    <location>
        <position position="341"/>
    </location>
    <ligand>
        <name>Zn(2+)</name>
        <dbReference type="ChEBI" id="CHEBI:29105"/>
        <label>1</label>
    </ligand>
</feature>
<evidence type="ECO:0000256" key="6">
    <source>
        <dbReference type="SAM" id="MobiDB-lite"/>
    </source>
</evidence>
<feature type="domain" description="PDEase" evidence="7">
    <location>
        <begin position="220"/>
        <end position="576"/>
    </location>
</feature>
<dbReference type="EMBL" id="OC855110">
    <property type="protein sequence ID" value="CAD7621253.1"/>
    <property type="molecule type" value="Genomic_DNA"/>
</dbReference>
<dbReference type="GO" id="GO:0007165">
    <property type="term" value="P:signal transduction"/>
    <property type="evidence" value="ECO:0007669"/>
    <property type="project" value="InterPro"/>
</dbReference>
<evidence type="ECO:0000256" key="2">
    <source>
        <dbReference type="ARBA" id="ARBA00022801"/>
    </source>
</evidence>
<feature type="binding site" evidence="4">
    <location>
        <position position="482"/>
    </location>
    <ligand>
        <name>AMP</name>
        <dbReference type="ChEBI" id="CHEBI:456215"/>
    </ligand>
</feature>
<feature type="binding site" evidence="4">
    <location>
        <position position="534"/>
    </location>
    <ligand>
        <name>AMP</name>
        <dbReference type="ChEBI" id="CHEBI:456215"/>
    </ligand>
</feature>
<evidence type="ECO:0000256" key="5">
    <source>
        <dbReference type="PIRSR" id="PIRSR623088-3"/>
    </source>
</evidence>
<feature type="binding site" evidence="4">
    <location>
        <position position="342"/>
    </location>
    <ligand>
        <name>AMP</name>
        <dbReference type="ChEBI" id="CHEBI:456215"/>
    </ligand>
</feature>
<dbReference type="InterPro" id="IPR036971">
    <property type="entry name" value="PDEase_catalytic_dom_sf"/>
</dbReference>
<gene>
    <name evidence="8" type="ORF">OSB1V03_LOCUS1727</name>
</gene>
<organism evidence="8">
    <name type="scientific">Medioppia subpectinata</name>
    <dbReference type="NCBI Taxonomy" id="1979941"/>
    <lineage>
        <taxon>Eukaryota</taxon>
        <taxon>Metazoa</taxon>
        <taxon>Ecdysozoa</taxon>
        <taxon>Arthropoda</taxon>
        <taxon>Chelicerata</taxon>
        <taxon>Arachnida</taxon>
        <taxon>Acari</taxon>
        <taxon>Acariformes</taxon>
        <taxon>Sarcoptiformes</taxon>
        <taxon>Oribatida</taxon>
        <taxon>Brachypylina</taxon>
        <taxon>Oppioidea</taxon>
        <taxon>Oppiidae</taxon>
        <taxon>Medioppia</taxon>
    </lineage>
</organism>
<dbReference type="InterPro" id="IPR003607">
    <property type="entry name" value="HD/PDEase_dom"/>
</dbReference>
<name>A0A7R9PUK8_9ACAR</name>
<reference evidence="8" key="1">
    <citation type="submission" date="2020-11" db="EMBL/GenBank/DDBJ databases">
        <authorList>
            <person name="Tran Van P."/>
        </authorList>
    </citation>
    <scope>NUCLEOTIDE SEQUENCE</scope>
</reference>
<sequence>MIGKNAYDLHRSDSFKTDIVDSINMHMNKGKEWEGTILHRRKSGECIPLWSKISPIEVHNGIAEHLVFIKEFPYYSLEKMFSPDGDVLPFTYGSIKSNRKASCDVKSLCSEVGLGRRQSFAKFHAMTIEAPITKVINILMATQENSPVFVAQALDKVLEILKNSELYCPQFPNQQTKTDDQTANDLVSGLMHSGTKQSGVRRMSHEAASNKSSVGVTPQTPTQLPSLPNAPNNIKNLLDSDYDWGFDIIELEKVSQRRPLVWLGLSVLSSFNVCATLKCDESTLRNWLTVIEANYRDNPYHNSTHAADVMQATAYFIRKPRLKAVLDPLDEAICLIAAIVHDVDHPGKNSAFLCNSNHEMAILYNDISVLESHHAAHAFHLTVGPNSDPINIFKNLDRDTYRDVRQSIIDMVLATEMTKHFEHISKFIHVFQKSVAMDESMIGNAGPNDNHLETVPESPNMITFSTPENIVLIKRMLIKCADVSNPARPLKLCQVWAQRIADEYCNQTDEEKKEGLPVVMPTFDRMTCSIPKSQIGFIDYFANDMFDAWDSFGDFPEITENLQTNYHYWKELSESNTKDNPKPILSKEQQQ</sequence>
<keyword evidence="2" id="KW-0378">Hydrolase</keyword>
<evidence type="ECO:0000256" key="4">
    <source>
        <dbReference type="PIRSR" id="PIRSR623088-2"/>
    </source>
</evidence>
<keyword evidence="9" id="KW-1185">Reference proteome</keyword>
<dbReference type="Proteomes" id="UP000759131">
    <property type="component" value="Unassembled WGS sequence"/>
</dbReference>
<dbReference type="CDD" id="cd00077">
    <property type="entry name" value="HDc"/>
    <property type="match status" value="1"/>
</dbReference>
<feature type="binding site" evidence="5">
    <location>
        <position position="482"/>
    </location>
    <ligand>
        <name>Zn(2+)</name>
        <dbReference type="ChEBI" id="CHEBI:29105"/>
        <label>1</label>
    </ligand>
</feature>
<dbReference type="SMART" id="SM00471">
    <property type="entry name" value="HDc"/>
    <property type="match status" value="1"/>
</dbReference>
<feature type="active site" description="Proton donor" evidence="3">
    <location>
        <position position="301"/>
    </location>
</feature>
<evidence type="ECO:0000259" key="7">
    <source>
        <dbReference type="PROSITE" id="PS51845"/>
    </source>
</evidence>
<proteinExistence type="predicted"/>
<feature type="binding site" evidence="4">
    <location>
        <begin position="301"/>
        <end position="305"/>
    </location>
    <ligand>
        <name>AMP</name>
        <dbReference type="ChEBI" id="CHEBI:456215"/>
    </ligand>
</feature>
<dbReference type="Gene3D" id="1.10.1300.10">
    <property type="entry name" value="3'5'-cyclic nucleotide phosphodiesterase, catalytic domain"/>
    <property type="match status" value="1"/>
</dbReference>
<evidence type="ECO:0000256" key="1">
    <source>
        <dbReference type="ARBA" id="ARBA00022723"/>
    </source>
</evidence>
<feature type="compositionally biased region" description="Low complexity" evidence="6">
    <location>
        <begin position="217"/>
        <end position="227"/>
    </location>
</feature>
<dbReference type="AlphaFoldDB" id="A0A7R9PUK8"/>
<dbReference type="Gene3D" id="3.30.450.20">
    <property type="entry name" value="PAS domain"/>
    <property type="match status" value="1"/>
</dbReference>
<dbReference type="GO" id="GO:0046872">
    <property type="term" value="F:metal ion binding"/>
    <property type="evidence" value="ECO:0007669"/>
    <property type="project" value="UniProtKB-KW"/>
</dbReference>
<dbReference type="GO" id="GO:0004114">
    <property type="term" value="F:3',5'-cyclic-nucleotide phosphodiesterase activity"/>
    <property type="evidence" value="ECO:0007669"/>
    <property type="project" value="InterPro"/>
</dbReference>
<feature type="compositionally biased region" description="Polar residues" evidence="6">
    <location>
        <begin position="207"/>
        <end position="216"/>
    </location>
</feature>
<feature type="binding site" evidence="5">
    <location>
        <position position="305"/>
    </location>
    <ligand>
        <name>Zn(2+)</name>
        <dbReference type="ChEBI" id="CHEBI:29105"/>
        <label>1</label>
    </ligand>
</feature>
<dbReference type="PROSITE" id="PS51845">
    <property type="entry name" value="PDEASE_I_2"/>
    <property type="match status" value="1"/>
</dbReference>
<accession>A0A7R9PUK8</accession>
<evidence type="ECO:0000313" key="8">
    <source>
        <dbReference type="EMBL" id="CAD7621253.1"/>
    </source>
</evidence>
<feature type="binding site" evidence="5">
    <location>
        <position position="342"/>
    </location>
    <ligand>
        <name>Zn(2+)</name>
        <dbReference type="ChEBI" id="CHEBI:29105"/>
        <label>1</label>
    </ligand>
</feature>
<dbReference type="InterPro" id="IPR002073">
    <property type="entry name" value="PDEase_catalytic_dom"/>
</dbReference>
<dbReference type="SUPFAM" id="SSF109604">
    <property type="entry name" value="HD-domain/PDEase-like"/>
    <property type="match status" value="1"/>
</dbReference>
<feature type="binding site" evidence="5">
    <location>
        <position position="342"/>
    </location>
    <ligand>
        <name>Zn(2+)</name>
        <dbReference type="ChEBI" id="CHEBI:29105"/>
        <label>2</label>
    </ligand>
</feature>
<feature type="region of interest" description="Disordered" evidence="6">
    <location>
        <begin position="194"/>
        <end position="230"/>
    </location>
</feature>
<evidence type="ECO:0000313" key="9">
    <source>
        <dbReference type="Proteomes" id="UP000759131"/>
    </source>
</evidence>
<dbReference type="OrthoDB" id="189220at2759"/>
<protein>
    <recommendedName>
        <fullName evidence="7">PDEase domain-containing protein</fullName>
    </recommendedName>
</protein>
<keyword evidence="1 5" id="KW-0479">Metal-binding</keyword>
<dbReference type="PANTHER" id="PTHR11347">
    <property type="entry name" value="CYCLIC NUCLEOTIDE PHOSPHODIESTERASE"/>
    <property type="match status" value="1"/>
</dbReference>